<evidence type="ECO:0000313" key="1">
    <source>
        <dbReference type="EMBL" id="MDL2082339.1"/>
    </source>
</evidence>
<proteinExistence type="predicted"/>
<sequence>MEDDEPALRVLTASHALHGDLAAAREAGSRLQENYPGMTAREISSLSPDRDPVANEKFYQALRLAGIK</sequence>
<dbReference type="Proteomes" id="UP001241926">
    <property type="component" value="Unassembled WGS sequence"/>
</dbReference>
<gene>
    <name evidence="1" type="ORF">QNN03_38675</name>
</gene>
<reference evidence="1 2" key="1">
    <citation type="submission" date="2023-05" db="EMBL/GenBank/DDBJ databases">
        <title>Streptomyces fuscus sp. nov., a brown-black pigment producing actinomyces isolated from dry sand of Sea duck farm.</title>
        <authorList>
            <person name="Xie J."/>
            <person name="Shen N."/>
        </authorList>
    </citation>
    <scope>NUCLEOTIDE SEQUENCE [LARGE SCALE GENOMIC DNA]</scope>
    <source>
        <strain evidence="1 2">GXMU-J15</strain>
    </source>
</reference>
<organism evidence="1 2">
    <name type="scientific">Streptomyces fuscus</name>
    <dbReference type="NCBI Taxonomy" id="3048495"/>
    <lineage>
        <taxon>Bacteria</taxon>
        <taxon>Bacillati</taxon>
        <taxon>Actinomycetota</taxon>
        <taxon>Actinomycetes</taxon>
        <taxon>Kitasatosporales</taxon>
        <taxon>Streptomycetaceae</taxon>
        <taxon>Streptomyces</taxon>
    </lineage>
</organism>
<protein>
    <submittedName>
        <fullName evidence="1">Uncharacterized protein</fullName>
    </submittedName>
</protein>
<dbReference type="EMBL" id="JASJUS010000199">
    <property type="protein sequence ID" value="MDL2082339.1"/>
    <property type="molecule type" value="Genomic_DNA"/>
</dbReference>
<dbReference type="RefSeq" id="WP_285437388.1">
    <property type="nucleotide sequence ID" value="NZ_JASJUS010000199.1"/>
</dbReference>
<accession>A0ABT7JBW2</accession>
<comment type="caution">
    <text evidence="1">The sequence shown here is derived from an EMBL/GenBank/DDBJ whole genome shotgun (WGS) entry which is preliminary data.</text>
</comment>
<name>A0ABT7JBW2_9ACTN</name>
<keyword evidence="2" id="KW-1185">Reference proteome</keyword>
<evidence type="ECO:0000313" key="2">
    <source>
        <dbReference type="Proteomes" id="UP001241926"/>
    </source>
</evidence>